<reference evidence="1" key="1">
    <citation type="submission" date="2022-01" db="EMBL/GenBank/DDBJ databases">
        <authorList>
            <person name="King R."/>
        </authorList>
    </citation>
    <scope>NUCLEOTIDE SEQUENCE</scope>
</reference>
<gene>
    <name evidence="1" type="ORF">NEZAVI_LOCUS4926</name>
</gene>
<organism evidence="1 2">
    <name type="scientific">Nezara viridula</name>
    <name type="common">Southern green stink bug</name>
    <name type="synonym">Cimex viridulus</name>
    <dbReference type="NCBI Taxonomy" id="85310"/>
    <lineage>
        <taxon>Eukaryota</taxon>
        <taxon>Metazoa</taxon>
        <taxon>Ecdysozoa</taxon>
        <taxon>Arthropoda</taxon>
        <taxon>Hexapoda</taxon>
        <taxon>Insecta</taxon>
        <taxon>Pterygota</taxon>
        <taxon>Neoptera</taxon>
        <taxon>Paraneoptera</taxon>
        <taxon>Hemiptera</taxon>
        <taxon>Heteroptera</taxon>
        <taxon>Panheteroptera</taxon>
        <taxon>Pentatomomorpha</taxon>
        <taxon>Pentatomoidea</taxon>
        <taxon>Pentatomidae</taxon>
        <taxon>Pentatominae</taxon>
        <taxon>Nezara</taxon>
    </lineage>
</organism>
<protein>
    <submittedName>
        <fullName evidence="1">Uncharacterized protein</fullName>
    </submittedName>
</protein>
<evidence type="ECO:0000313" key="2">
    <source>
        <dbReference type="Proteomes" id="UP001152798"/>
    </source>
</evidence>
<proteinExistence type="predicted"/>
<dbReference type="AlphaFoldDB" id="A0A9P0EG53"/>
<evidence type="ECO:0000313" key="1">
    <source>
        <dbReference type="EMBL" id="CAH1394414.1"/>
    </source>
</evidence>
<dbReference type="EMBL" id="OV725078">
    <property type="protein sequence ID" value="CAH1394414.1"/>
    <property type="molecule type" value="Genomic_DNA"/>
</dbReference>
<dbReference type="Proteomes" id="UP001152798">
    <property type="component" value="Chromosome 2"/>
</dbReference>
<accession>A0A9P0EG53</accession>
<name>A0A9P0EG53_NEZVI</name>
<keyword evidence="2" id="KW-1185">Reference proteome</keyword>
<sequence>MGELVIKTIFCLFECLRSFIYRQGFPEENGSFIN</sequence>